<dbReference type="Proteomes" id="UP001497444">
    <property type="component" value="Chromosome 13"/>
</dbReference>
<evidence type="ECO:0000256" key="1">
    <source>
        <dbReference type="SAM" id="MobiDB-lite"/>
    </source>
</evidence>
<organism evidence="2 3">
    <name type="scientific">Sphagnum jensenii</name>
    <dbReference type="NCBI Taxonomy" id="128206"/>
    <lineage>
        <taxon>Eukaryota</taxon>
        <taxon>Viridiplantae</taxon>
        <taxon>Streptophyta</taxon>
        <taxon>Embryophyta</taxon>
        <taxon>Bryophyta</taxon>
        <taxon>Sphagnophytina</taxon>
        <taxon>Sphagnopsida</taxon>
        <taxon>Sphagnales</taxon>
        <taxon>Sphagnaceae</taxon>
        <taxon>Sphagnum</taxon>
    </lineage>
</organism>
<name>A0ABP0W250_9BRYO</name>
<gene>
    <name evidence="2" type="ORF">CSSPJE1EN1_LOCUS5744</name>
</gene>
<sequence>MVIILNLDGMEINLVRYTNVECLKMSSNCWSSESPGNRGEEDEEEDEEEEEEEVCRSCLNISTTTLRTEHVDIIVVQETWAKLVWYRHNM</sequence>
<evidence type="ECO:0000313" key="2">
    <source>
        <dbReference type="EMBL" id="CAK9260266.1"/>
    </source>
</evidence>
<protein>
    <submittedName>
        <fullName evidence="2">Uncharacterized protein</fullName>
    </submittedName>
</protein>
<evidence type="ECO:0000313" key="3">
    <source>
        <dbReference type="Proteomes" id="UP001497444"/>
    </source>
</evidence>
<keyword evidence="3" id="KW-1185">Reference proteome</keyword>
<dbReference type="EMBL" id="OZ020108">
    <property type="protein sequence ID" value="CAK9260266.1"/>
    <property type="molecule type" value="Genomic_DNA"/>
</dbReference>
<feature type="compositionally biased region" description="Acidic residues" evidence="1">
    <location>
        <begin position="40"/>
        <end position="52"/>
    </location>
</feature>
<accession>A0ABP0W250</accession>
<reference evidence="2" key="1">
    <citation type="submission" date="2024-02" db="EMBL/GenBank/DDBJ databases">
        <authorList>
            <consortium name="ELIXIR-Norway"/>
            <consortium name="Elixir Norway"/>
        </authorList>
    </citation>
    <scope>NUCLEOTIDE SEQUENCE</scope>
</reference>
<feature type="region of interest" description="Disordered" evidence="1">
    <location>
        <begin position="27"/>
        <end position="52"/>
    </location>
</feature>
<proteinExistence type="predicted"/>